<feature type="region of interest" description="Disordered" evidence="4">
    <location>
        <begin position="311"/>
        <end position="351"/>
    </location>
</feature>
<dbReference type="InterPro" id="IPR021850">
    <property type="entry name" value="Symplekin/Pta1"/>
</dbReference>
<evidence type="ECO:0008006" key="9">
    <source>
        <dbReference type="Google" id="ProtNLM"/>
    </source>
</evidence>
<dbReference type="InterPro" id="IPR011989">
    <property type="entry name" value="ARM-like"/>
</dbReference>
<keyword evidence="3" id="KW-0539">Nucleus</keyword>
<protein>
    <recommendedName>
        <fullName evidence="9">Symplekin</fullName>
    </recommendedName>
</protein>
<dbReference type="GO" id="GO:0006397">
    <property type="term" value="P:mRNA processing"/>
    <property type="evidence" value="ECO:0007669"/>
    <property type="project" value="UniProtKB-KW"/>
</dbReference>
<dbReference type="OrthoDB" id="331600at2759"/>
<dbReference type="PANTHER" id="PTHR15245">
    <property type="entry name" value="SYMPLEKIN-RELATED"/>
    <property type="match status" value="1"/>
</dbReference>
<feature type="region of interest" description="Disordered" evidence="4">
    <location>
        <begin position="462"/>
        <end position="481"/>
    </location>
</feature>
<dbReference type="InterPro" id="IPR022075">
    <property type="entry name" value="Symplekin_C"/>
</dbReference>
<evidence type="ECO:0000313" key="7">
    <source>
        <dbReference type="EMBL" id="CAH0100408.1"/>
    </source>
</evidence>
<dbReference type="Proteomes" id="UP000789390">
    <property type="component" value="Unassembled WGS sequence"/>
</dbReference>
<evidence type="ECO:0000256" key="3">
    <source>
        <dbReference type="ARBA" id="ARBA00023242"/>
    </source>
</evidence>
<dbReference type="GO" id="GO:0005847">
    <property type="term" value="C:mRNA cleavage and polyadenylation specificity factor complex"/>
    <property type="evidence" value="ECO:0007669"/>
    <property type="project" value="TreeGrafter"/>
</dbReference>
<dbReference type="EMBL" id="CAKKLH010000035">
    <property type="protein sequence ID" value="CAH0100408.1"/>
    <property type="molecule type" value="Genomic_DNA"/>
</dbReference>
<evidence type="ECO:0000313" key="8">
    <source>
        <dbReference type="Proteomes" id="UP000789390"/>
    </source>
</evidence>
<dbReference type="AlphaFoldDB" id="A0A8J2RIK3"/>
<evidence type="ECO:0000256" key="4">
    <source>
        <dbReference type="SAM" id="MobiDB-lite"/>
    </source>
</evidence>
<dbReference type="InterPro" id="IPR016024">
    <property type="entry name" value="ARM-type_fold"/>
</dbReference>
<comment type="subcellular location">
    <subcellularLocation>
        <location evidence="1">Nucleus</location>
    </subcellularLocation>
</comment>
<keyword evidence="8" id="KW-1185">Reference proteome</keyword>
<organism evidence="7 8">
    <name type="scientific">Daphnia galeata</name>
    <dbReference type="NCBI Taxonomy" id="27404"/>
    <lineage>
        <taxon>Eukaryota</taxon>
        <taxon>Metazoa</taxon>
        <taxon>Ecdysozoa</taxon>
        <taxon>Arthropoda</taxon>
        <taxon>Crustacea</taxon>
        <taxon>Branchiopoda</taxon>
        <taxon>Diplostraca</taxon>
        <taxon>Cladocera</taxon>
        <taxon>Anomopoda</taxon>
        <taxon>Daphniidae</taxon>
        <taxon>Daphnia</taxon>
    </lineage>
</organism>
<sequence>MDKIKIEKGTSTEEQIVELLNSAATESDDQSKVDCLIKIQELIIYKEPGLLDNFVDEITAFQHDRSADVRKTVVGFIEEACKVDHELLGKVMHSLQLLLNDTSIAVQKRVIQALTQLHKITLQWLAKAKSVSELMERTWNMLSQMKSQIAKMIDHDNDGVRTIAVKFYEMIIISQTYPEPDSVRKENEFSLEEVPLTLKVARPRKLEEEAQLMIEDLMKYHGSAHISSANLMACMGSLTHIAKSRPQFLDRIVTAMEMLHANLPPTLSKSQVNSVRKHLKLQLLAILKHPASHERSGNIKTLLADLGATPQEINKSLPSPEEIAKHPRRSERAEDSKSGPAAKRRKIEVDAIPTRENTREKALSITEEFIVQHLSTNKATDLVIESLPRISNNMPPHFSSTYTPVSEAGTPKQIRHVARLLASQMTNAGIGPGVDQVGYFPKMRNDFEDDDEEMDFMPGEAAISPRFRDGDDPEPAKPGMAQIQPQAQSRARQRALKLAEIAKPLTPQMNESMARSALQRVLKAERTAMLGGVAANRQKIIASLATLFSGDFKDLVVEYIMSDPRSRIELAFSWLYEEYSMVMGFCHQSSIVKDEYHHSAIKSYSGVFCSLVNELKKQTDLKEREILLNRLFLESPHIPEDGVSVLRSMLCEDAKLVDISIQIVRQLVHRPTKQLVYLNVLLEISSHEVEEVRSAVLSCLTELYDRGALRRVIEDYALMCLKFLLLEEPPALLSGPEKGRSEVITTWTEEVTNACLYLFLVILHSNEKLIHELAIVYVQANADIKRRILRMVEGPVEGMGMESPELLKLVETCPKGAETLLIRIIHILTDKYPPTPALVDRVRNIYQQRVPDVRFLIPVLNGLGKKEVLSVLPKLIKLNPDVVKKVFGRLLGTQGDSTATYPSPLSPTELLIALHNIDSTQCDMKTIMKATSMCFMERGVYTQEVLAVVMQQLMDQNSLPTLLMRTVLQSLSLYPRLSGFVMNILQRLIVKQVWKQKKVWEGFIKCCQRTKPQSFAVILQLPPQFLQELLNSSPDLKTPLLEHVMAFTDNQRMHIPKLTMDVLNGIAQFQAEAEELNNEDSKEAGSPEPMESTFHGDIEPPAPGET</sequence>
<feature type="domain" description="Symplekin C-terminal" evidence="6">
    <location>
        <begin position="852"/>
        <end position="1031"/>
    </location>
</feature>
<evidence type="ECO:0000259" key="6">
    <source>
        <dbReference type="Pfam" id="PF12295"/>
    </source>
</evidence>
<proteinExistence type="predicted"/>
<evidence type="ECO:0000256" key="2">
    <source>
        <dbReference type="ARBA" id="ARBA00022664"/>
    </source>
</evidence>
<gene>
    <name evidence="7" type="ORF">DGAL_LOCUS2638</name>
</gene>
<dbReference type="Pfam" id="PF12295">
    <property type="entry name" value="Symplekin_C"/>
    <property type="match status" value="1"/>
</dbReference>
<keyword evidence="2" id="KW-0507">mRNA processing</keyword>
<evidence type="ECO:0000259" key="5">
    <source>
        <dbReference type="Pfam" id="PF11935"/>
    </source>
</evidence>
<dbReference type="Gene3D" id="1.25.10.10">
    <property type="entry name" value="Leucine-rich Repeat Variant"/>
    <property type="match status" value="1"/>
</dbReference>
<dbReference type="PANTHER" id="PTHR15245:SF20">
    <property type="entry name" value="SYMPLEKIN"/>
    <property type="match status" value="1"/>
</dbReference>
<feature type="region of interest" description="Disordered" evidence="4">
    <location>
        <begin position="1074"/>
        <end position="1106"/>
    </location>
</feature>
<accession>A0A8J2RIK3</accession>
<dbReference type="SUPFAM" id="SSF48371">
    <property type="entry name" value="ARM repeat"/>
    <property type="match status" value="1"/>
</dbReference>
<dbReference type="InterPro" id="IPR032460">
    <property type="entry name" value="Symplekin/Pta1_N"/>
</dbReference>
<feature type="compositionally biased region" description="Basic and acidic residues" evidence="4">
    <location>
        <begin position="322"/>
        <end position="337"/>
    </location>
</feature>
<reference evidence="7" key="1">
    <citation type="submission" date="2021-11" db="EMBL/GenBank/DDBJ databases">
        <authorList>
            <person name="Schell T."/>
        </authorList>
    </citation>
    <scope>NUCLEOTIDE SEQUENCE</scope>
    <source>
        <strain evidence="7">M5</strain>
    </source>
</reference>
<dbReference type="Pfam" id="PF11935">
    <property type="entry name" value="SYMPK_PTA1_N"/>
    <property type="match status" value="1"/>
</dbReference>
<comment type="caution">
    <text evidence="7">The sequence shown here is derived from an EMBL/GenBank/DDBJ whole genome shotgun (WGS) entry which is preliminary data.</text>
</comment>
<feature type="domain" description="Symplekin/Pta1 N-terminal" evidence="5">
    <location>
        <begin position="104"/>
        <end position="321"/>
    </location>
</feature>
<evidence type="ECO:0000256" key="1">
    <source>
        <dbReference type="ARBA" id="ARBA00004123"/>
    </source>
</evidence>
<name>A0A8J2RIK3_9CRUS</name>